<evidence type="ECO:0000313" key="2">
    <source>
        <dbReference type="EMBL" id="CAB1452954.1"/>
    </source>
</evidence>
<evidence type="ECO:0000313" key="3">
    <source>
        <dbReference type="Proteomes" id="UP001153269"/>
    </source>
</evidence>
<reference evidence="2" key="1">
    <citation type="submission" date="2020-03" db="EMBL/GenBank/DDBJ databases">
        <authorList>
            <person name="Weist P."/>
        </authorList>
    </citation>
    <scope>NUCLEOTIDE SEQUENCE</scope>
</reference>
<sequence length="117" mass="12179">MSVRTPPHEPTSVTLPPNLARSIPPSPGGGTPAKSGSVSPGEPSTVPSTLAVKAKSDCSTGRWIKPQPIRSERRATQQLTKLGQTSRSRKSQATDDGGLKTRWRAAVLTPQVAGAAS</sequence>
<evidence type="ECO:0000256" key="1">
    <source>
        <dbReference type="SAM" id="MobiDB-lite"/>
    </source>
</evidence>
<protein>
    <submittedName>
        <fullName evidence="2">Uncharacterized protein</fullName>
    </submittedName>
</protein>
<organism evidence="2 3">
    <name type="scientific">Pleuronectes platessa</name>
    <name type="common">European plaice</name>
    <dbReference type="NCBI Taxonomy" id="8262"/>
    <lineage>
        <taxon>Eukaryota</taxon>
        <taxon>Metazoa</taxon>
        <taxon>Chordata</taxon>
        <taxon>Craniata</taxon>
        <taxon>Vertebrata</taxon>
        <taxon>Euteleostomi</taxon>
        <taxon>Actinopterygii</taxon>
        <taxon>Neopterygii</taxon>
        <taxon>Teleostei</taxon>
        <taxon>Neoteleostei</taxon>
        <taxon>Acanthomorphata</taxon>
        <taxon>Carangaria</taxon>
        <taxon>Pleuronectiformes</taxon>
        <taxon>Pleuronectoidei</taxon>
        <taxon>Pleuronectidae</taxon>
        <taxon>Pleuronectes</taxon>
    </lineage>
</organism>
<name>A0A9N7Z8V3_PLEPL</name>
<dbReference type="EMBL" id="CADEAL010004149">
    <property type="protein sequence ID" value="CAB1452954.1"/>
    <property type="molecule type" value="Genomic_DNA"/>
</dbReference>
<accession>A0A9N7Z8V3</accession>
<gene>
    <name evidence="2" type="ORF">PLEPLA_LOCUS40704</name>
</gene>
<feature type="region of interest" description="Disordered" evidence="1">
    <location>
        <begin position="1"/>
        <end position="102"/>
    </location>
</feature>
<proteinExistence type="predicted"/>
<keyword evidence="3" id="KW-1185">Reference proteome</keyword>
<feature type="compositionally biased region" description="Polar residues" evidence="1">
    <location>
        <begin position="76"/>
        <end position="86"/>
    </location>
</feature>
<comment type="caution">
    <text evidence="2">The sequence shown here is derived from an EMBL/GenBank/DDBJ whole genome shotgun (WGS) entry which is preliminary data.</text>
</comment>
<dbReference type="Proteomes" id="UP001153269">
    <property type="component" value="Unassembled WGS sequence"/>
</dbReference>
<dbReference type="AlphaFoldDB" id="A0A9N7Z8V3"/>